<dbReference type="EMBL" id="BAAAYR010000001">
    <property type="protein sequence ID" value="GAA3559523.1"/>
    <property type="molecule type" value="Genomic_DNA"/>
</dbReference>
<sequence length="240" mass="25485">METGTRAIVELAWARRLGLPDDALEPGTSWRVTRVDDAVAMFVSLWEHRVLVGPDWLLDRADGVDDSVLASGSGLLALTAPTPGGRARGRLVGEAVLGFTDVYLEHDALETVVVADDPQSAHDLERQCPPDDVTEVGLSARSDRFVLLDDREAPDAGSGYDEWEGILAHLGVLVPPAVRRSGLGTLAGAMATNDALDSGLVPQWRCRPENVAALALARRLGFETVGTQTTVALTTAADLA</sequence>
<keyword evidence="3" id="KW-1185">Reference proteome</keyword>
<name>A0ABP6X323_9ACTN</name>
<dbReference type="SUPFAM" id="SSF55729">
    <property type="entry name" value="Acyl-CoA N-acyltransferases (Nat)"/>
    <property type="match status" value="1"/>
</dbReference>
<reference evidence="3" key="1">
    <citation type="journal article" date="2019" name="Int. J. Syst. Evol. Microbiol.">
        <title>The Global Catalogue of Microorganisms (GCM) 10K type strain sequencing project: providing services to taxonomists for standard genome sequencing and annotation.</title>
        <authorList>
            <consortium name="The Broad Institute Genomics Platform"/>
            <consortium name="The Broad Institute Genome Sequencing Center for Infectious Disease"/>
            <person name="Wu L."/>
            <person name="Ma J."/>
        </authorList>
    </citation>
    <scope>NUCLEOTIDE SEQUENCE [LARGE SCALE GENOMIC DNA]</scope>
    <source>
        <strain evidence="3">JCM 16540</strain>
    </source>
</reference>
<dbReference type="InterPro" id="IPR000182">
    <property type="entry name" value="GNAT_dom"/>
</dbReference>
<organism evidence="2 3">
    <name type="scientific">Microlunatus spumicola</name>
    <dbReference type="NCBI Taxonomy" id="81499"/>
    <lineage>
        <taxon>Bacteria</taxon>
        <taxon>Bacillati</taxon>
        <taxon>Actinomycetota</taxon>
        <taxon>Actinomycetes</taxon>
        <taxon>Propionibacteriales</taxon>
        <taxon>Propionibacteriaceae</taxon>
        <taxon>Microlunatus</taxon>
    </lineage>
</organism>
<feature type="domain" description="N-acetyltransferase" evidence="1">
    <location>
        <begin position="109"/>
        <end position="240"/>
    </location>
</feature>
<accession>A0ABP6X323</accession>
<dbReference type="Gene3D" id="3.40.630.30">
    <property type="match status" value="1"/>
</dbReference>
<dbReference type="InterPro" id="IPR027365">
    <property type="entry name" value="GNAT_acetyltra_YdfB-like"/>
</dbReference>
<dbReference type="PROSITE" id="PS51186">
    <property type="entry name" value="GNAT"/>
    <property type="match status" value="1"/>
</dbReference>
<dbReference type="Pfam" id="PF12746">
    <property type="entry name" value="GNAT_acetyltran"/>
    <property type="match status" value="1"/>
</dbReference>
<dbReference type="Proteomes" id="UP001500767">
    <property type="component" value="Unassembled WGS sequence"/>
</dbReference>
<gene>
    <name evidence="2" type="ORF">GCM10022197_13690</name>
</gene>
<evidence type="ECO:0000259" key="1">
    <source>
        <dbReference type="PROSITE" id="PS51186"/>
    </source>
</evidence>
<dbReference type="RefSeq" id="WP_204911654.1">
    <property type="nucleotide sequence ID" value="NZ_BAAAYR010000001.1"/>
</dbReference>
<dbReference type="InterPro" id="IPR016181">
    <property type="entry name" value="Acyl_CoA_acyltransferase"/>
</dbReference>
<evidence type="ECO:0000313" key="3">
    <source>
        <dbReference type="Proteomes" id="UP001500767"/>
    </source>
</evidence>
<proteinExistence type="predicted"/>
<protein>
    <recommendedName>
        <fullName evidence="1">N-acetyltransferase domain-containing protein</fullName>
    </recommendedName>
</protein>
<comment type="caution">
    <text evidence="2">The sequence shown here is derived from an EMBL/GenBank/DDBJ whole genome shotgun (WGS) entry which is preliminary data.</text>
</comment>
<evidence type="ECO:0000313" key="2">
    <source>
        <dbReference type="EMBL" id="GAA3559523.1"/>
    </source>
</evidence>